<evidence type="ECO:0000256" key="4">
    <source>
        <dbReference type="ARBA" id="ARBA00023186"/>
    </source>
</evidence>
<dbReference type="InterPro" id="IPR041546">
    <property type="entry name" value="ClpA/ClpB_AAA_lid"/>
</dbReference>
<dbReference type="InterPro" id="IPR027417">
    <property type="entry name" value="P-loop_NTPase"/>
</dbReference>
<dbReference type="SMART" id="SM00382">
    <property type="entry name" value="AAA"/>
    <property type="match status" value="2"/>
</dbReference>
<dbReference type="Pfam" id="PF07724">
    <property type="entry name" value="AAA_2"/>
    <property type="match status" value="1"/>
</dbReference>
<dbReference type="InterPro" id="IPR050130">
    <property type="entry name" value="ClpA_ClpB"/>
</dbReference>
<dbReference type="Pfam" id="PF00004">
    <property type="entry name" value="AAA"/>
    <property type="match status" value="1"/>
</dbReference>
<dbReference type="SUPFAM" id="SSF52540">
    <property type="entry name" value="P-loop containing nucleoside triphosphate hydrolases"/>
    <property type="match status" value="2"/>
</dbReference>
<dbReference type="GO" id="GO:0016887">
    <property type="term" value="F:ATP hydrolysis activity"/>
    <property type="evidence" value="ECO:0007669"/>
    <property type="project" value="InterPro"/>
</dbReference>
<dbReference type="CDD" id="cd00009">
    <property type="entry name" value="AAA"/>
    <property type="match status" value="1"/>
</dbReference>
<reference evidence="7" key="1">
    <citation type="journal article" date="2020" name="Nature">
        <title>Giant virus diversity and host interactions through global metagenomics.</title>
        <authorList>
            <person name="Schulz F."/>
            <person name="Roux S."/>
            <person name="Paez-Espino D."/>
            <person name="Jungbluth S."/>
            <person name="Walsh D.A."/>
            <person name="Denef V.J."/>
            <person name="McMahon K.D."/>
            <person name="Konstantinidis K.T."/>
            <person name="Eloe-Fadrosh E.A."/>
            <person name="Kyrpides N.C."/>
            <person name="Woyke T."/>
        </authorList>
    </citation>
    <scope>NUCLEOTIDE SEQUENCE</scope>
    <source>
        <strain evidence="7">GVMAG-M-3300018416-26</strain>
    </source>
</reference>
<keyword evidence="1" id="KW-0677">Repeat</keyword>
<dbReference type="InterPro" id="IPR003593">
    <property type="entry name" value="AAA+_ATPase"/>
</dbReference>
<dbReference type="PRINTS" id="PR00300">
    <property type="entry name" value="CLPPROTEASEA"/>
</dbReference>
<dbReference type="Pfam" id="PF17871">
    <property type="entry name" value="AAA_lid_9"/>
    <property type="match status" value="1"/>
</dbReference>
<evidence type="ECO:0000256" key="3">
    <source>
        <dbReference type="ARBA" id="ARBA00022840"/>
    </source>
</evidence>
<evidence type="ECO:0000313" key="7">
    <source>
        <dbReference type="EMBL" id="QHS94323.1"/>
    </source>
</evidence>
<keyword evidence="4" id="KW-0143">Chaperone</keyword>
<dbReference type="InterPro" id="IPR003959">
    <property type="entry name" value="ATPase_AAA_core"/>
</dbReference>
<name>A0A6C0BSS9_9ZZZZ</name>
<feature type="domain" description="AAA+ ATPase" evidence="5">
    <location>
        <begin position="391"/>
        <end position="537"/>
    </location>
</feature>
<dbReference type="GO" id="GO:0005737">
    <property type="term" value="C:cytoplasm"/>
    <property type="evidence" value="ECO:0007669"/>
    <property type="project" value="TreeGrafter"/>
</dbReference>
<dbReference type="InterPro" id="IPR001270">
    <property type="entry name" value="ClpA/B"/>
</dbReference>
<proteinExistence type="predicted"/>
<feature type="domain" description="Clp ATPase C-terminal" evidence="6">
    <location>
        <begin position="563"/>
        <end position="646"/>
    </location>
</feature>
<keyword evidence="3" id="KW-0067">ATP-binding</keyword>
<evidence type="ECO:0000256" key="2">
    <source>
        <dbReference type="ARBA" id="ARBA00022741"/>
    </source>
</evidence>
<dbReference type="Gene3D" id="1.10.8.60">
    <property type="match status" value="2"/>
</dbReference>
<sequence>MQLKQVSLLELKVSSFCNKNALRQQARKQQTPKYKHKAITTYSTYHTENDGQFDNNNQQKCEYIDKFTINLTKNAKKGKYDKIIGRDKELKDIHQVLLKRTKKNPLIVGDAGVGKTALVEELARSIIYDKQINADLQDCEIIQLDITSIMSGTKMRGELENNITNLLKELLELEKTILFIDEIHSLVIGDKSSINVQSYGNGINIFDILKPPLSRGQITVIGSTTYEEYAKYFKNDAALERRFQVIDIEEPSVEKTLEMMYQIKGGYEEYHKCMIMDTAIKKSIQLANIYLPYRKFPDKAIDLIDEACSKVVIESFKEKKHIRIVDTVDIENVMSMINGINIDNINLSEMDKLNAVENSLKLNVIGQPKAVSTVMNTLKRRSIGIHDKNRPICSMLFVGPTGVGKTSLCKMIANEYYGDDKKLIRFDMSEYMEDFSVSSLIGAPPGYVGYDEGGKLTNAVKQNPCSIILFDEIEKAHPEVFNVLLQVLEDGVLTDALKRTYSFKNTIIVMTSNAYQESKNVNMILNDDDQNKIKSQDIKKELLCYFKPEFLNRLDEIVVFNPLTHEDLVYICDIFIKEALNMIYEKNKINIHITKETYESIIDHVMKNNTKDGARPIKRIIEQFVINPVTDYILTNENTNVSYIYL</sequence>
<dbReference type="EMBL" id="MN739219">
    <property type="protein sequence ID" value="QHS94323.1"/>
    <property type="molecule type" value="Genomic_DNA"/>
</dbReference>
<dbReference type="FunFam" id="3.40.50.300:FF:000025">
    <property type="entry name" value="ATP-dependent Clp protease subunit"/>
    <property type="match status" value="1"/>
</dbReference>
<dbReference type="Gene3D" id="3.40.50.300">
    <property type="entry name" value="P-loop containing nucleotide triphosphate hydrolases"/>
    <property type="match status" value="2"/>
</dbReference>
<evidence type="ECO:0000259" key="5">
    <source>
        <dbReference type="SMART" id="SM00382"/>
    </source>
</evidence>
<dbReference type="PANTHER" id="PTHR11638">
    <property type="entry name" value="ATP-DEPENDENT CLP PROTEASE"/>
    <property type="match status" value="1"/>
</dbReference>
<evidence type="ECO:0008006" key="8">
    <source>
        <dbReference type="Google" id="ProtNLM"/>
    </source>
</evidence>
<dbReference type="SMART" id="SM01086">
    <property type="entry name" value="ClpB_D2-small"/>
    <property type="match status" value="1"/>
</dbReference>
<accession>A0A6C0BSS9</accession>
<dbReference type="CDD" id="cd19499">
    <property type="entry name" value="RecA-like_ClpB_Hsp104-like"/>
    <property type="match status" value="1"/>
</dbReference>
<feature type="domain" description="AAA+ ATPase" evidence="5">
    <location>
        <begin position="101"/>
        <end position="252"/>
    </location>
</feature>
<dbReference type="GO" id="GO:0005524">
    <property type="term" value="F:ATP binding"/>
    <property type="evidence" value="ECO:0007669"/>
    <property type="project" value="UniProtKB-KW"/>
</dbReference>
<evidence type="ECO:0000256" key="1">
    <source>
        <dbReference type="ARBA" id="ARBA00022737"/>
    </source>
</evidence>
<dbReference type="Pfam" id="PF10431">
    <property type="entry name" value="ClpB_D2-small"/>
    <property type="match status" value="1"/>
</dbReference>
<dbReference type="GO" id="GO:0034605">
    <property type="term" value="P:cellular response to heat"/>
    <property type="evidence" value="ECO:0007669"/>
    <property type="project" value="TreeGrafter"/>
</dbReference>
<dbReference type="AlphaFoldDB" id="A0A6C0BSS9"/>
<dbReference type="InterPro" id="IPR019489">
    <property type="entry name" value="Clp_ATPase_C"/>
</dbReference>
<evidence type="ECO:0000259" key="6">
    <source>
        <dbReference type="SMART" id="SM01086"/>
    </source>
</evidence>
<protein>
    <recommendedName>
        <fullName evidence="8">AAA+ ATPase domain-containing protein</fullName>
    </recommendedName>
</protein>
<keyword evidence="2" id="KW-0547">Nucleotide-binding</keyword>
<dbReference type="PANTHER" id="PTHR11638:SF18">
    <property type="entry name" value="HEAT SHOCK PROTEIN 104"/>
    <property type="match status" value="1"/>
</dbReference>
<organism evidence="7">
    <name type="scientific">viral metagenome</name>
    <dbReference type="NCBI Taxonomy" id="1070528"/>
    <lineage>
        <taxon>unclassified sequences</taxon>
        <taxon>metagenomes</taxon>
        <taxon>organismal metagenomes</taxon>
    </lineage>
</organism>